<evidence type="ECO:0000256" key="3">
    <source>
        <dbReference type="ARBA" id="ARBA00023172"/>
    </source>
</evidence>
<dbReference type="EMBL" id="WTYD01000001">
    <property type="protein sequence ID" value="MXO53426.1"/>
    <property type="molecule type" value="Genomic_DNA"/>
</dbReference>
<proteinExistence type="predicted"/>
<dbReference type="InterPro" id="IPR006119">
    <property type="entry name" value="Resolv_N"/>
</dbReference>
<dbReference type="AlphaFoldDB" id="A0A844Y6H6"/>
<dbReference type="Pfam" id="PF00239">
    <property type="entry name" value="Resolvase"/>
    <property type="match status" value="1"/>
</dbReference>
<name>A0A844Y6H6_9SPHN</name>
<dbReference type="InterPro" id="IPR006118">
    <property type="entry name" value="Recombinase_CS"/>
</dbReference>
<dbReference type="SUPFAM" id="SSF53041">
    <property type="entry name" value="Resolvase-like"/>
    <property type="match status" value="1"/>
</dbReference>
<dbReference type="Gene3D" id="3.40.50.1390">
    <property type="entry name" value="Resolvase, N-terminal catalytic domain"/>
    <property type="match status" value="1"/>
</dbReference>
<dbReference type="CDD" id="cd00338">
    <property type="entry name" value="Ser_Recombinase"/>
    <property type="match status" value="1"/>
</dbReference>
<dbReference type="OrthoDB" id="2290206at2"/>
<dbReference type="SMART" id="SM00857">
    <property type="entry name" value="Resolvase"/>
    <property type="match status" value="1"/>
</dbReference>
<evidence type="ECO:0000256" key="1">
    <source>
        <dbReference type="ARBA" id="ARBA00022908"/>
    </source>
</evidence>
<dbReference type="Proteomes" id="UP000430272">
    <property type="component" value="Unassembled WGS sequence"/>
</dbReference>
<keyword evidence="8" id="KW-1185">Reference proteome</keyword>
<accession>A0A844Y6H6</accession>
<keyword evidence="2" id="KW-0238">DNA-binding</keyword>
<evidence type="ECO:0000259" key="6">
    <source>
        <dbReference type="PROSITE" id="PS51736"/>
    </source>
</evidence>
<dbReference type="InterPro" id="IPR036162">
    <property type="entry name" value="Resolvase-like_N_sf"/>
</dbReference>
<sequence>MAGGTGKPTFTCNKADNPKPAAYLRVSTQRQGQSGLGLEAQRSAIVALIGDVEFIEFIEVESGTKASRPQLQAALAHCRKSKAQLVIAKLDRLARNVHFISGLMESGVDFVAADMPQADRFMLRIFAAMAEEEGRRISERTKAALQAAKLRGVQLGRHGKVLARKNKEGAERFARQVYLQMVAHGIEPDGSLQSTANALNRAGVISRTGGHWYPTSVARLLARLDIDRSLSR</sequence>
<dbReference type="PANTHER" id="PTHR30461">
    <property type="entry name" value="DNA-INVERTASE FROM LAMBDOID PROPHAGE"/>
    <property type="match status" value="1"/>
</dbReference>
<evidence type="ECO:0000256" key="4">
    <source>
        <dbReference type="PIRSR" id="PIRSR606118-50"/>
    </source>
</evidence>
<dbReference type="InterPro" id="IPR050639">
    <property type="entry name" value="SSR_resolvase"/>
</dbReference>
<comment type="caution">
    <text evidence="7">The sequence shown here is derived from an EMBL/GenBank/DDBJ whole genome shotgun (WGS) entry which is preliminary data.</text>
</comment>
<evidence type="ECO:0000256" key="2">
    <source>
        <dbReference type="ARBA" id="ARBA00023125"/>
    </source>
</evidence>
<dbReference type="PROSITE" id="PS00397">
    <property type="entry name" value="RECOMBINASES_1"/>
    <property type="match status" value="1"/>
</dbReference>
<organism evidence="7 8">
    <name type="scientific">Qipengyuania pelagi</name>
    <dbReference type="NCBI Taxonomy" id="994320"/>
    <lineage>
        <taxon>Bacteria</taxon>
        <taxon>Pseudomonadati</taxon>
        <taxon>Pseudomonadota</taxon>
        <taxon>Alphaproteobacteria</taxon>
        <taxon>Sphingomonadales</taxon>
        <taxon>Erythrobacteraceae</taxon>
        <taxon>Qipengyuania</taxon>
    </lineage>
</organism>
<evidence type="ECO:0000313" key="8">
    <source>
        <dbReference type="Proteomes" id="UP000430272"/>
    </source>
</evidence>
<evidence type="ECO:0000313" key="7">
    <source>
        <dbReference type="EMBL" id="MXO53426.1"/>
    </source>
</evidence>
<dbReference type="PROSITE" id="PS51736">
    <property type="entry name" value="RECOMBINASES_3"/>
    <property type="match status" value="1"/>
</dbReference>
<gene>
    <name evidence="7" type="ORF">GRI47_05310</name>
</gene>
<reference evidence="7 8" key="1">
    <citation type="submission" date="2019-12" db="EMBL/GenBank/DDBJ databases">
        <title>Genomic-based taxomic classification of the family Erythrobacteraceae.</title>
        <authorList>
            <person name="Xu L."/>
        </authorList>
    </citation>
    <scope>NUCLEOTIDE SEQUENCE [LARGE SCALE GENOMIC DNA]</scope>
    <source>
        <strain evidence="7 8">JCM 17468</strain>
    </source>
</reference>
<dbReference type="GO" id="GO:0003677">
    <property type="term" value="F:DNA binding"/>
    <property type="evidence" value="ECO:0007669"/>
    <property type="project" value="UniProtKB-KW"/>
</dbReference>
<protein>
    <submittedName>
        <fullName evidence="7">Resolvase</fullName>
    </submittedName>
</protein>
<dbReference type="RefSeq" id="WP_160661317.1">
    <property type="nucleotide sequence ID" value="NZ_BAABDV010000001.1"/>
</dbReference>
<feature type="active site" description="O-(5'-phospho-DNA)-serine intermediate" evidence="4 5">
    <location>
        <position position="27"/>
    </location>
</feature>
<dbReference type="PANTHER" id="PTHR30461:SF2">
    <property type="entry name" value="SERINE RECOMBINASE PINE-RELATED"/>
    <property type="match status" value="1"/>
</dbReference>
<evidence type="ECO:0000256" key="5">
    <source>
        <dbReference type="PROSITE-ProRule" id="PRU10137"/>
    </source>
</evidence>
<dbReference type="GO" id="GO:0015074">
    <property type="term" value="P:DNA integration"/>
    <property type="evidence" value="ECO:0007669"/>
    <property type="project" value="UniProtKB-KW"/>
</dbReference>
<keyword evidence="1" id="KW-0229">DNA integration</keyword>
<keyword evidence="3" id="KW-0233">DNA recombination</keyword>
<feature type="domain" description="Resolvase/invertase-type recombinase catalytic" evidence="6">
    <location>
        <begin position="19"/>
        <end position="152"/>
    </location>
</feature>
<dbReference type="GO" id="GO:0000150">
    <property type="term" value="F:DNA strand exchange activity"/>
    <property type="evidence" value="ECO:0007669"/>
    <property type="project" value="InterPro"/>
</dbReference>